<organism evidence="1 2">
    <name type="scientific">Bacteroides vicugnae</name>
    <dbReference type="NCBI Taxonomy" id="3037989"/>
    <lineage>
        <taxon>Bacteria</taxon>
        <taxon>Pseudomonadati</taxon>
        <taxon>Bacteroidota</taxon>
        <taxon>Bacteroidia</taxon>
        <taxon>Bacteroidales</taxon>
        <taxon>Bacteroidaceae</taxon>
        <taxon>Bacteroides</taxon>
    </lineage>
</organism>
<dbReference type="PROSITE" id="PS51257">
    <property type="entry name" value="PROKAR_LIPOPROTEIN"/>
    <property type="match status" value="1"/>
</dbReference>
<proteinExistence type="predicted"/>
<gene>
    <name evidence="1" type="ORF">QHG74_00315</name>
</gene>
<keyword evidence="2" id="KW-1185">Reference proteome</keyword>
<dbReference type="InterPro" id="IPR032562">
    <property type="entry name" value="DUF4929"/>
</dbReference>
<dbReference type="Pfam" id="PF16283">
    <property type="entry name" value="DUF4929"/>
    <property type="match status" value="1"/>
</dbReference>
<protein>
    <submittedName>
        <fullName evidence="1">DUF4929 family protein</fullName>
    </submittedName>
</protein>
<reference evidence="1 2" key="1">
    <citation type="submission" date="2023-04" db="EMBL/GenBank/DDBJ databases">
        <title>Bacteroides pacosi sp. nov., isolated from the fecal material of an alpaca.</title>
        <authorList>
            <person name="Miller S."/>
            <person name="Hendry M."/>
            <person name="King J."/>
            <person name="Sankaranarayanan K."/>
            <person name="Lawson P.A."/>
        </authorList>
    </citation>
    <scope>NUCLEOTIDE SEQUENCE [LARGE SCALE GENOMIC DNA]</scope>
    <source>
        <strain evidence="1 2">A2-P53</strain>
    </source>
</reference>
<comment type="caution">
    <text evidence="1">The sequence shown here is derived from an EMBL/GenBank/DDBJ whole genome shotgun (WGS) entry which is preliminary data.</text>
</comment>
<name>A0ABU5HIZ8_9BACE</name>
<dbReference type="Proteomes" id="UP001292913">
    <property type="component" value="Unassembled WGS sequence"/>
</dbReference>
<accession>A0ABU5HIZ8</accession>
<evidence type="ECO:0000313" key="1">
    <source>
        <dbReference type="EMBL" id="MDY7256167.1"/>
    </source>
</evidence>
<sequence length="398" mass="44518">MKKEMKKLFVYTMGMFLLSLVTSCGDDKEDTGYTGVNKIYLSAENPVIEEAEATPLTVNVDLTTACEQDVTLNFEVLDDEAGILKLVNNPVTIQAGQKKATFQVVSNQKNLLAVDTYFQIGISTIPVENMALNAVLSVRVKPDPQIPELSEEQLALIEGYKTKYNIDLTDWLGIVSCHTVVNSPADGYLTPFVQAFTKEYDGKTIITLSEEATAEMPVLKMVDNPMGLTEYLYWVFRAETVEDSEYWTESPASQTLMEQINWNKNTNESFSASLNGIKLKDITSSTATVDYIGEGTDSYGDPIKAVPFSYTFSAWTRQQELMKTDPTAQEIYEQGGRAEPDYYLCNTGIDEDGWEDPENFEESTGSIDFTAKKMTFKFLIDHMNAGGYTHVTVTYEKK</sequence>
<dbReference type="EMBL" id="JARZAK010000001">
    <property type="protein sequence ID" value="MDY7256167.1"/>
    <property type="molecule type" value="Genomic_DNA"/>
</dbReference>
<evidence type="ECO:0000313" key="2">
    <source>
        <dbReference type="Proteomes" id="UP001292913"/>
    </source>
</evidence>
<dbReference type="RefSeq" id="WP_320979258.1">
    <property type="nucleotide sequence ID" value="NZ_JARZAK010000001.1"/>
</dbReference>